<organism evidence="3">
    <name type="scientific">Kitasatospora camelliae</name>
    <dbReference type="NCBI Taxonomy" id="3156397"/>
    <lineage>
        <taxon>Bacteria</taxon>
        <taxon>Bacillati</taxon>
        <taxon>Actinomycetota</taxon>
        <taxon>Actinomycetes</taxon>
        <taxon>Kitasatosporales</taxon>
        <taxon>Streptomycetaceae</taxon>
        <taxon>Kitasatospora</taxon>
    </lineage>
</organism>
<dbReference type="AlphaFoldDB" id="A0AAU8K5Q7"/>
<proteinExistence type="predicted"/>
<sequence>MNDRQRTDFAVKPVLTGESVVLRPFDLTEDTSAIRSWLTDPEVGRYTDPGNPVPPWDEDAERRMRARYGTRADQTDRLDLAITDRAAGRCVGEIVLKHSGGWRRPPAGRPGAAPGRRPAAAVRR</sequence>
<dbReference type="Gene3D" id="3.40.630.30">
    <property type="match status" value="1"/>
</dbReference>
<dbReference type="GO" id="GO:0016747">
    <property type="term" value="F:acyltransferase activity, transferring groups other than amino-acyl groups"/>
    <property type="evidence" value="ECO:0007669"/>
    <property type="project" value="InterPro"/>
</dbReference>
<name>A0AAU8K5Q7_9ACTN</name>
<dbReference type="Pfam" id="PF13302">
    <property type="entry name" value="Acetyltransf_3"/>
    <property type="match status" value="1"/>
</dbReference>
<reference evidence="3" key="1">
    <citation type="submission" date="2024-06" db="EMBL/GenBank/DDBJ databases">
        <title>The genome sequences of Kitasatospora sp. strain HUAS MG31.</title>
        <authorList>
            <person name="Mo P."/>
        </authorList>
    </citation>
    <scope>NUCLEOTIDE SEQUENCE</scope>
    <source>
        <strain evidence="3">HUAS MG31</strain>
    </source>
</reference>
<evidence type="ECO:0000313" key="3">
    <source>
        <dbReference type="EMBL" id="XCM83412.1"/>
    </source>
</evidence>
<feature type="region of interest" description="Disordered" evidence="1">
    <location>
        <begin position="41"/>
        <end position="60"/>
    </location>
</feature>
<feature type="region of interest" description="Disordered" evidence="1">
    <location>
        <begin position="99"/>
        <end position="124"/>
    </location>
</feature>
<dbReference type="InterPro" id="IPR016181">
    <property type="entry name" value="Acyl_CoA_acyltransferase"/>
</dbReference>
<feature type="compositionally biased region" description="Low complexity" evidence="1">
    <location>
        <begin position="102"/>
        <end position="124"/>
    </location>
</feature>
<feature type="domain" description="N-acetyltransferase" evidence="2">
    <location>
        <begin position="20"/>
        <end position="104"/>
    </location>
</feature>
<evidence type="ECO:0000256" key="1">
    <source>
        <dbReference type="SAM" id="MobiDB-lite"/>
    </source>
</evidence>
<dbReference type="KEGG" id="kcm:ABWK59_33055"/>
<dbReference type="SUPFAM" id="SSF55729">
    <property type="entry name" value="Acyl-CoA N-acyltransferases (Nat)"/>
    <property type="match status" value="1"/>
</dbReference>
<dbReference type="InterPro" id="IPR000182">
    <property type="entry name" value="GNAT_dom"/>
</dbReference>
<evidence type="ECO:0000259" key="2">
    <source>
        <dbReference type="Pfam" id="PF13302"/>
    </source>
</evidence>
<gene>
    <name evidence="3" type="ORF">ABWK59_33055</name>
</gene>
<accession>A0AAU8K5Q7</accession>
<dbReference type="RefSeq" id="WP_354644348.1">
    <property type="nucleotide sequence ID" value="NZ_CP159872.1"/>
</dbReference>
<protein>
    <submittedName>
        <fullName evidence="3">GNAT family N-acetyltransferase</fullName>
    </submittedName>
</protein>
<dbReference type="EMBL" id="CP159872">
    <property type="protein sequence ID" value="XCM83412.1"/>
    <property type="molecule type" value="Genomic_DNA"/>
</dbReference>